<dbReference type="PROSITE" id="PS51819">
    <property type="entry name" value="VOC"/>
    <property type="match status" value="1"/>
</dbReference>
<dbReference type="Proteomes" id="UP000515728">
    <property type="component" value="Chromosome"/>
</dbReference>
<accession>A0A7G7MMB7</accession>
<organism evidence="2 3">
    <name type="scientific">Pseudonocardia petroleophila</name>
    <dbReference type="NCBI Taxonomy" id="37331"/>
    <lineage>
        <taxon>Bacteria</taxon>
        <taxon>Bacillati</taxon>
        <taxon>Actinomycetota</taxon>
        <taxon>Actinomycetes</taxon>
        <taxon>Pseudonocardiales</taxon>
        <taxon>Pseudonocardiaceae</taxon>
        <taxon>Pseudonocardia</taxon>
    </lineage>
</organism>
<evidence type="ECO:0000259" key="1">
    <source>
        <dbReference type="PROSITE" id="PS51819"/>
    </source>
</evidence>
<name>A0A7G7MMB7_9PSEU</name>
<dbReference type="CDD" id="cd06587">
    <property type="entry name" value="VOC"/>
    <property type="match status" value="1"/>
</dbReference>
<dbReference type="InterPro" id="IPR029068">
    <property type="entry name" value="Glyas_Bleomycin-R_OHBP_Dase"/>
</dbReference>
<keyword evidence="3" id="KW-1185">Reference proteome</keyword>
<dbReference type="InterPro" id="IPR037523">
    <property type="entry name" value="VOC_core"/>
</dbReference>
<dbReference type="Pfam" id="PF18029">
    <property type="entry name" value="Glyoxalase_6"/>
    <property type="match status" value="1"/>
</dbReference>
<dbReference type="SUPFAM" id="SSF54593">
    <property type="entry name" value="Glyoxalase/Bleomycin resistance protein/Dihydroxybiphenyl dioxygenase"/>
    <property type="match status" value="1"/>
</dbReference>
<sequence>MGDVTNSRPVVGMYAFRSGDPGRLGTFWAEVMQLPISQHSTDELMMLDFDHEVGPVTWMFERDDAMAGGSSRIGLDISGPDGEGWRDLADRAERAGARRVGEHEVNGVQWIEMADPDGNAFRVFAPRPGQGQ</sequence>
<dbReference type="PANTHER" id="PTHR35908:SF1">
    <property type="entry name" value="CONSERVED PROTEIN"/>
    <property type="match status" value="1"/>
</dbReference>
<dbReference type="EMBL" id="CP060131">
    <property type="protein sequence ID" value="QNG53928.1"/>
    <property type="molecule type" value="Genomic_DNA"/>
</dbReference>
<proteinExistence type="predicted"/>
<dbReference type="KEGG" id="ppel:H6H00_08435"/>
<dbReference type="InterPro" id="IPR041581">
    <property type="entry name" value="Glyoxalase_6"/>
</dbReference>
<dbReference type="PANTHER" id="PTHR35908">
    <property type="entry name" value="HYPOTHETICAL FUSION PROTEIN"/>
    <property type="match status" value="1"/>
</dbReference>
<dbReference type="Gene3D" id="3.10.180.10">
    <property type="entry name" value="2,3-Dihydroxybiphenyl 1,2-Dioxygenase, domain 1"/>
    <property type="match status" value="1"/>
</dbReference>
<dbReference type="RefSeq" id="WP_185720753.1">
    <property type="nucleotide sequence ID" value="NZ_BAAAWI010000001.1"/>
</dbReference>
<evidence type="ECO:0000313" key="2">
    <source>
        <dbReference type="EMBL" id="QNG53928.1"/>
    </source>
</evidence>
<feature type="domain" description="VOC" evidence="1">
    <location>
        <begin position="10"/>
        <end position="126"/>
    </location>
</feature>
<reference evidence="2 3" key="1">
    <citation type="submission" date="2020-08" db="EMBL/GenBank/DDBJ databases">
        <authorList>
            <person name="Mo P."/>
        </authorList>
    </citation>
    <scope>NUCLEOTIDE SEQUENCE [LARGE SCALE GENOMIC DNA]</scope>
    <source>
        <strain evidence="2 3">CGMCC 4.1532</strain>
    </source>
</reference>
<gene>
    <name evidence="2" type="ORF">H6H00_08435</name>
</gene>
<protein>
    <submittedName>
        <fullName evidence="2">VOC family protein</fullName>
    </submittedName>
</protein>
<evidence type="ECO:0000313" key="3">
    <source>
        <dbReference type="Proteomes" id="UP000515728"/>
    </source>
</evidence>
<dbReference type="AlphaFoldDB" id="A0A7G7MMB7"/>